<dbReference type="SUPFAM" id="SSF46689">
    <property type="entry name" value="Homeodomain-like"/>
    <property type="match status" value="1"/>
</dbReference>
<feature type="DNA-binding region" description="H-T-H motif" evidence="2">
    <location>
        <begin position="40"/>
        <end position="59"/>
    </location>
</feature>
<gene>
    <name evidence="4" type="ORF">BOX37_14285</name>
</gene>
<evidence type="ECO:0000313" key="4">
    <source>
        <dbReference type="EMBL" id="APE34920.1"/>
    </source>
</evidence>
<dbReference type="InterPro" id="IPR001647">
    <property type="entry name" value="HTH_TetR"/>
</dbReference>
<organism evidence="4 5">
    <name type="scientific">Nocardia mangyaensis</name>
    <dbReference type="NCBI Taxonomy" id="2213200"/>
    <lineage>
        <taxon>Bacteria</taxon>
        <taxon>Bacillati</taxon>
        <taxon>Actinomycetota</taxon>
        <taxon>Actinomycetes</taxon>
        <taxon>Mycobacteriales</taxon>
        <taxon>Nocardiaceae</taxon>
        <taxon>Nocardia</taxon>
    </lineage>
</organism>
<keyword evidence="5" id="KW-1185">Reference proteome</keyword>
<dbReference type="InterPro" id="IPR009057">
    <property type="entry name" value="Homeodomain-like_sf"/>
</dbReference>
<keyword evidence="1 2" id="KW-0238">DNA-binding</keyword>
<reference evidence="4" key="1">
    <citation type="submission" date="2016-11" db="EMBL/GenBank/DDBJ databases">
        <authorList>
            <person name="Jaros S."/>
            <person name="Januszkiewicz K."/>
            <person name="Wedrychowicz H."/>
        </authorList>
    </citation>
    <scope>NUCLEOTIDE SEQUENCE [LARGE SCALE GENOMIC DNA]</scope>
    <source>
        <strain evidence="4">Y48</strain>
    </source>
</reference>
<proteinExistence type="predicted"/>
<dbReference type="OrthoDB" id="158903at2"/>
<dbReference type="GO" id="GO:0003677">
    <property type="term" value="F:DNA binding"/>
    <property type="evidence" value="ECO:0007669"/>
    <property type="project" value="UniProtKB-UniRule"/>
</dbReference>
<dbReference type="PROSITE" id="PS50977">
    <property type="entry name" value="HTH_TETR_2"/>
    <property type="match status" value="1"/>
</dbReference>
<evidence type="ECO:0000256" key="2">
    <source>
        <dbReference type="PROSITE-ProRule" id="PRU00335"/>
    </source>
</evidence>
<accession>A0A1J0VSA4</accession>
<evidence type="ECO:0000259" key="3">
    <source>
        <dbReference type="PROSITE" id="PS50977"/>
    </source>
</evidence>
<evidence type="ECO:0000313" key="5">
    <source>
        <dbReference type="Proteomes" id="UP000183810"/>
    </source>
</evidence>
<dbReference type="AlphaFoldDB" id="A0A1J0VSA4"/>
<protein>
    <submittedName>
        <fullName evidence="4">TetR family transcriptional regulator</fullName>
    </submittedName>
</protein>
<evidence type="ECO:0000256" key="1">
    <source>
        <dbReference type="ARBA" id="ARBA00023125"/>
    </source>
</evidence>
<dbReference type="InterPro" id="IPR041485">
    <property type="entry name" value="TetR_C_36"/>
</dbReference>
<dbReference type="EMBL" id="CP018082">
    <property type="protein sequence ID" value="APE34920.1"/>
    <property type="molecule type" value="Genomic_DNA"/>
</dbReference>
<dbReference type="Pfam" id="PF18598">
    <property type="entry name" value="TetR_C_36"/>
    <property type="match status" value="1"/>
</dbReference>
<dbReference type="Proteomes" id="UP000183810">
    <property type="component" value="Chromosome"/>
</dbReference>
<dbReference type="Gene3D" id="1.10.357.10">
    <property type="entry name" value="Tetracycline Repressor, domain 2"/>
    <property type="match status" value="1"/>
</dbReference>
<sequence>MLTGVARTEGTRAPGRPAAASRDDVLDAAIHTFLAGRRVDANAIAAQLGLGRTSIYRWFGSRDGLLGAALARQLEQMVGYAERRSTATGGERLVEVLDLAVHWLVDNGSLRTYFDQESTAALRLITRSDGVVHPAAVAIVEGLLERAEEQGYRPPIDRATLAYALVRLWEAFLYNDAVAGFQGDVERLSRVQAALLRA</sequence>
<name>A0A1J0VSA4_9NOCA</name>
<feature type="domain" description="HTH tetR-type" evidence="3">
    <location>
        <begin position="19"/>
        <end position="77"/>
    </location>
</feature>
<dbReference type="KEGG" id="nsl:BOX37_14285"/>